<dbReference type="Proteomes" id="UP000176786">
    <property type="component" value="Unassembled WGS sequence"/>
</dbReference>
<evidence type="ECO:0000313" key="2">
    <source>
        <dbReference type="Proteomes" id="UP000176786"/>
    </source>
</evidence>
<accession>A0A1F5P566</accession>
<organism evidence="1 2">
    <name type="scientific">Candidatus Doudnabacteria bacterium RIFCSPHIGHO2_02_FULL_46_11</name>
    <dbReference type="NCBI Taxonomy" id="1817832"/>
    <lineage>
        <taxon>Bacteria</taxon>
        <taxon>Candidatus Doudnaibacteriota</taxon>
    </lineage>
</organism>
<gene>
    <name evidence="1" type="ORF">A3J48_00565</name>
</gene>
<comment type="caution">
    <text evidence="1">The sequence shown here is derived from an EMBL/GenBank/DDBJ whole genome shotgun (WGS) entry which is preliminary data.</text>
</comment>
<dbReference type="EMBL" id="MFES01000029">
    <property type="protein sequence ID" value="OGE84975.1"/>
    <property type="molecule type" value="Genomic_DNA"/>
</dbReference>
<dbReference type="AlphaFoldDB" id="A0A1F5P566"/>
<reference evidence="1 2" key="1">
    <citation type="journal article" date="2016" name="Nat. Commun.">
        <title>Thousands of microbial genomes shed light on interconnected biogeochemical processes in an aquifer system.</title>
        <authorList>
            <person name="Anantharaman K."/>
            <person name="Brown C.T."/>
            <person name="Hug L.A."/>
            <person name="Sharon I."/>
            <person name="Castelle C.J."/>
            <person name="Probst A.J."/>
            <person name="Thomas B.C."/>
            <person name="Singh A."/>
            <person name="Wilkins M.J."/>
            <person name="Karaoz U."/>
            <person name="Brodie E.L."/>
            <person name="Williams K.H."/>
            <person name="Hubbard S.S."/>
            <person name="Banfield J.F."/>
        </authorList>
    </citation>
    <scope>NUCLEOTIDE SEQUENCE [LARGE SCALE GENOMIC DNA]</scope>
</reference>
<evidence type="ECO:0000313" key="1">
    <source>
        <dbReference type="EMBL" id="OGE84975.1"/>
    </source>
</evidence>
<protein>
    <submittedName>
        <fullName evidence="1">Uncharacterized protein</fullName>
    </submittedName>
</protein>
<proteinExistence type="predicted"/>
<name>A0A1F5P566_9BACT</name>
<sequence length="101" mass="11304">MSNFDASLRHEGPELCTRGDVIIALYFTSDWIEDAASVQKWLPHVADLAAAQHEGVCRGQAVVLNPRILYTRLGEDQNMAQFAGVESHELVMFVAKPMMMR</sequence>